<reference evidence="2" key="1">
    <citation type="journal article" date="2022" name="Mol. Ecol. Resour.">
        <title>The genomes of chicory, endive, great burdock and yacon provide insights into Asteraceae palaeo-polyploidization history and plant inulin production.</title>
        <authorList>
            <person name="Fan W."/>
            <person name="Wang S."/>
            <person name="Wang H."/>
            <person name="Wang A."/>
            <person name="Jiang F."/>
            <person name="Liu H."/>
            <person name="Zhao H."/>
            <person name="Xu D."/>
            <person name="Zhang Y."/>
        </authorList>
    </citation>
    <scope>NUCLEOTIDE SEQUENCE [LARGE SCALE GENOMIC DNA]</scope>
    <source>
        <strain evidence="2">cv. Niubang</strain>
    </source>
</reference>
<keyword evidence="2" id="KW-1185">Reference proteome</keyword>
<accession>A0ACB9EDL2</accession>
<comment type="caution">
    <text evidence="1">The sequence shown here is derived from an EMBL/GenBank/DDBJ whole genome shotgun (WGS) entry which is preliminary data.</text>
</comment>
<dbReference type="EMBL" id="CM042048">
    <property type="protein sequence ID" value="KAI3757044.1"/>
    <property type="molecule type" value="Genomic_DNA"/>
</dbReference>
<reference evidence="1 2" key="2">
    <citation type="journal article" date="2022" name="Mol. Ecol. Resour.">
        <title>The genomes of chicory, endive, great burdock and yacon provide insights into Asteraceae paleo-polyploidization history and plant inulin production.</title>
        <authorList>
            <person name="Fan W."/>
            <person name="Wang S."/>
            <person name="Wang H."/>
            <person name="Wang A."/>
            <person name="Jiang F."/>
            <person name="Liu H."/>
            <person name="Zhao H."/>
            <person name="Xu D."/>
            <person name="Zhang Y."/>
        </authorList>
    </citation>
    <scope>NUCLEOTIDE SEQUENCE [LARGE SCALE GENOMIC DNA]</scope>
    <source>
        <strain evidence="2">cv. Niubang</strain>
    </source>
</reference>
<protein>
    <submittedName>
        <fullName evidence="1">Uncharacterized protein</fullName>
    </submittedName>
</protein>
<name>A0ACB9EDL2_ARCLA</name>
<sequence length="72" mass="8101">MGYTKGLFSVITRNGEPLVKKMAAVKILLLNLSIRDLSELLGCRRNVCSRRMDPNNPNGRCVSRTRLSHLES</sequence>
<evidence type="ECO:0000313" key="1">
    <source>
        <dbReference type="EMBL" id="KAI3757044.1"/>
    </source>
</evidence>
<proteinExistence type="predicted"/>
<gene>
    <name evidence="1" type="ORF">L6452_04577</name>
</gene>
<organism evidence="1 2">
    <name type="scientific">Arctium lappa</name>
    <name type="common">Greater burdock</name>
    <name type="synonym">Lappa major</name>
    <dbReference type="NCBI Taxonomy" id="4217"/>
    <lineage>
        <taxon>Eukaryota</taxon>
        <taxon>Viridiplantae</taxon>
        <taxon>Streptophyta</taxon>
        <taxon>Embryophyta</taxon>
        <taxon>Tracheophyta</taxon>
        <taxon>Spermatophyta</taxon>
        <taxon>Magnoliopsida</taxon>
        <taxon>eudicotyledons</taxon>
        <taxon>Gunneridae</taxon>
        <taxon>Pentapetalae</taxon>
        <taxon>asterids</taxon>
        <taxon>campanulids</taxon>
        <taxon>Asterales</taxon>
        <taxon>Asteraceae</taxon>
        <taxon>Carduoideae</taxon>
        <taxon>Cardueae</taxon>
        <taxon>Arctiinae</taxon>
        <taxon>Arctium</taxon>
    </lineage>
</organism>
<evidence type="ECO:0000313" key="2">
    <source>
        <dbReference type="Proteomes" id="UP001055879"/>
    </source>
</evidence>
<dbReference type="Proteomes" id="UP001055879">
    <property type="component" value="Linkage Group LG02"/>
</dbReference>